<gene>
    <name evidence="4" type="ORF">KARMA_1747</name>
</gene>
<dbReference type="EMBL" id="FMJB01000046">
    <property type="protein sequence ID" value="SCM67547.1"/>
    <property type="molecule type" value="Genomic_DNA"/>
</dbReference>
<dbReference type="AlphaFoldDB" id="A0A1M4N0G8"/>
<dbReference type="PANTHER" id="PTHR47197:SF3">
    <property type="entry name" value="DIHYDRO-HEME D1 DEHYDROGENASE"/>
    <property type="match status" value="1"/>
</dbReference>
<evidence type="ECO:0000256" key="1">
    <source>
        <dbReference type="ARBA" id="ARBA00022729"/>
    </source>
</evidence>
<name>A0A1M4N0G8_9RHOB</name>
<dbReference type="Proteomes" id="UP000184085">
    <property type="component" value="Unassembled WGS sequence"/>
</dbReference>
<evidence type="ECO:0000313" key="4">
    <source>
        <dbReference type="EMBL" id="SCM67547.1"/>
    </source>
</evidence>
<dbReference type="InterPro" id="IPR015943">
    <property type="entry name" value="WD40/YVTN_repeat-like_dom_sf"/>
</dbReference>
<organism evidence="4 5">
    <name type="scientific">Donghicola eburneus</name>
    <dbReference type="NCBI Taxonomy" id="393278"/>
    <lineage>
        <taxon>Bacteria</taxon>
        <taxon>Pseudomonadati</taxon>
        <taxon>Pseudomonadota</taxon>
        <taxon>Alphaproteobacteria</taxon>
        <taxon>Rhodobacterales</taxon>
        <taxon>Roseobacteraceae</taxon>
        <taxon>Donghicola</taxon>
    </lineage>
</organism>
<dbReference type="InterPro" id="IPR048433">
    <property type="entry name" value="YNCE-like_beta-prop"/>
</dbReference>
<feature type="domain" description="YNCE-like beta-propeller" evidence="3">
    <location>
        <begin position="122"/>
        <end position="298"/>
    </location>
</feature>
<protein>
    <recommendedName>
        <fullName evidence="3">YNCE-like beta-propeller domain-containing protein</fullName>
    </recommendedName>
</protein>
<dbReference type="InterPro" id="IPR011048">
    <property type="entry name" value="Haem_d1_sf"/>
</dbReference>
<reference evidence="5" key="1">
    <citation type="submission" date="2016-09" db="EMBL/GenBank/DDBJ databases">
        <authorList>
            <person name="Wibberg D."/>
        </authorList>
    </citation>
    <scope>NUCLEOTIDE SEQUENCE [LARGE SCALE GENOMIC DNA]</scope>
</reference>
<keyword evidence="5" id="KW-1185">Reference proteome</keyword>
<feature type="chain" id="PRO_5009906670" description="YNCE-like beta-propeller domain-containing protein" evidence="2">
    <location>
        <begin position="28"/>
        <end position="315"/>
    </location>
</feature>
<evidence type="ECO:0000256" key="2">
    <source>
        <dbReference type="SAM" id="SignalP"/>
    </source>
</evidence>
<sequence length="315" mass="33490">MPWSRNLVRRVLELAAALGCAALPALGDIAYITCQNGEALSVFDLDEGREIARWPLPGQPAGIAVSETAVYTVAPEAKTVRRHHPETGAVLAEIVLDGGPTGIAYDPAHDQLFVSDWYNARIWVLSGQDLSVLGALKTGAAPAGLDISANGRLLASADRDGDKVSLFDTDTLEVVARVKTGVRPYGLRFHADGRLFVGNVGTNDVSVIDPEAGSVIATIPVGERPYGIAFAGAVGFATNQYANTLSLFDLQTLTPLNEIATNEYPEGIDTTSDGDIVIANWFDNTIQVIDPESQSIIATYPTADGPRAFGRFIRP</sequence>
<dbReference type="Gene3D" id="2.130.10.10">
    <property type="entry name" value="YVTN repeat-like/Quinoprotein amine dehydrogenase"/>
    <property type="match status" value="2"/>
</dbReference>
<accession>A0A1M4N0G8</accession>
<keyword evidence="1 2" id="KW-0732">Signal</keyword>
<proteinExistence type="predicted"/>
<dbReference type="InterPro" id="IPR011964">
    <property type="entry name" value="YVTN_b-propeller_repeat"/>
</dbReference>
<dbReference type="SUPFAM" id="SSF51004">
    <property type="entry name" value="C-terminal (heme d1) domain of cytochrome cd1-nitrite reductase"/>
    <property type="match status" value="1"/>
</dbReference>
<evidence type="ECO:0000259" key="3">
    <source>
        <dbReference type="Pfam" id="PF21783"/>
    </source>
</evidence>
<feature type="signal peptide" evidence="2">
    <location>
        <begin position="1"/>
        <end position="27"/>
    </location>
</feature>
<dbReference type="InterPro" id="IPR051200">
    <property type="entry name" value="Host-pathogen_enzymatic-act"/>
</dbReference>
<dbReference type="Pfam" id="PF21783">
    <property type="entry name" value="YNCE"/>
    <property type="match status" value="1"/>
</dbReference>
<dbReference type="NCBIfam" id="TIGR02276">
    <property type="entry name" value="beta_rpt_yvtn"/>
    <property type="match status" value="1"/>
</dbReference>
<evidence type="ECO:0000313" key="5">
    <source>
        <dbReference type="Proteomes" id="UP000184085"/>
    </source>
</evidence>
<dbReference type="PANTHER" id="PTHR47197">
    <property type="entry name" value="PROTEIN NIRF"/>
    <property type="match status" value="1"/>
</dbReference>